<feature type="compositionally biased region" description="Low complexity" evidence="6">
    <location>
        <begin position="76"/>
        <end position="104"/>
    </location>
</feature>
<dbReference type="InterPro" id="IPR000212">
    <property type="entry name" value="DNA_helicase_UvrD/REP"/>
</dbReference>
<proteinExistence type="predicted"/>
<reference evidence="8 9" key="1">
    <citation type="journal article" date="2015" name="Stand. Genomic Sci.">
        <title>Genomic Encyclopedia of Bacterial and Archaeal Type Strains, Phase III: the genomes of soil and plant-associated and newly described type strains.</title>
        <authorList>
            <person name="Whitman W.B."/>
            <person name="Woyke T."/>
            <person name="Klenk H.P."/>
            <person name="Zhou Y."/>
            <person name="Lilburn T.G."/>
            <person name="Beck B.J."/>
            <person name="De Vos P."/>
            <person name="Vandamme P."/>
            <person name="Eisen J.A."/>
            <person name="Garrity G."/>
            <person name="Hugenholtz P."/>
            <person name="Kyrpides N.C."/>
        </authorList>
    </citation>
    <scope>NUCLEOTIDE SEQUENCE [LARGE SCALE GENOMIC DNA]</scope>
    <source>
        <strain evidence="8 9">CGMCC 1.6858</strain>
    </source>
</reference>
<feature type="binding site" evidence="5">
    <location>
        <begin position="187"/>
        <end position="194"/>
    </location>
    <ligand>
        <name>ATP</name>
        <dbReference type="ChEBI" id="CHEBI:30616"/>
    </ligand>
</feature>
<evidence type="ECO:0000256" key="1">
    <source>
        <dbReference type="ARBA" id="ARBA00022741"/>
    </source>
</evidence>
<feature type="domain" description="UvrD-like helicase ATP-binding" evidence="7">
    <location>
        <begin position="166"/>
        <end position="527"/>
    </location>
</feature>
<dbReference type="InterPro" id="IPR014016">
    <property type="entry name" value="UvrD-like_ATP-bd"/>
</dbReference>
<keyword evidence="9" id="KW-1185">Reference proteome</keyword>
<accession>A0A562QAB6</accession>
<evidence type="ECO:0000256" key="3">
    <source>
        <dbReference type="ARBA" id="ARBA00022806"/>
    </source>
</evidence>
<dbReference type="SUPFAM" id="SSF52540">
    <property type="entry name" value="P-loop containing nucleoside triphosphate hydrolases"/>
    <property type="match status" value="1"/>
</dbReference>
<dbReference type="Pfam" id="PF00580">
    <property type="entry name" value="UvrD-helicase"/>
    <property type="match status" value="1"/>
</dbReference>
<dbReference type="PANTHER" id="PTHR11070:SF63">
    <property type="entry name" value="DNA HELICASE IV"/>
    <property type="match status" value="1"/>
</dbReference>
<evidence type="ECO:0000256" key="2">
    <source>
        <dbReference type="ARBA" id="ARBA00022801"/>
    </source>
</evidence>
<feature type="compositionally biased region" description="Low complexity" evidence="6">
    <location>
        <begin position="32"/>
        <end position="54"/>
    </location>
</feature>
<dbReference type="RefSeq" id="WP_145141783.1">
    <property type="nucleotide sequence ID" value="NZ_VLKY01000007.1"/>
</dbReference>
<dbReference type="InterPro" id="IPR027417">
    <property type="entry name" value="P-loop_NTPase"/>
</dbReference>
<keyword evidence="3 5" id="KW-0347">Helicase</keyword>
<feature type="region of interest" description="Disordered" evidence="6">
    <location>
        <begin position="22"/>
        <end position="124"/>
    </location>
</feature>
<dbReference type="OrthoDB" id="5298826at2"/>
<dbReference type="AlphaFoldDB" id="A0A562QAB6"/>
<dbReference type="GO" id="GO:0043138">
    <property type="term" value="F:3'-5' DNA helicase activity"/>
    <property type="evidence" value="ECO:0007669"/>
    <property type="project" value="TreeGrafter"/>
</dbReference>
<evidence type="ECO:0000256" key="5">
    <source>
        <dbReference type="PROSITE-ProRule" id="PRU00560"/>
    </source>
</evidence>
<protein>
    <submittedName>
        <fullName evidence="8">AAA domain-containing protein</fullName>
    </submittedName>
</protein>
<sequence length="709" mass="78886">MLSAVKRYLAGALSSYFPRTTEYLKDPNEGGLSHPKPSSKAASALTSKLKAALLPKKRVQPKPGRTTTKKSARNVTKATAKSGAKSSSKAGTASRRGKSTAGAKKPAKASGKRDKPAGVDTPQHQVVRDVQVGEGIYDATPLMIDDTAIKAMRKQVAEAVRAGVVSMPSDEQWSMILCSSPATRIFAGAGSGKSTTLVLRVVFMLCHMRIKPERITVISFTNDSCAQLRDQLSRVLAFWSYPFEVDKAQRCVRTFHAAMGVLAKELLGNPSWFEQLDDRKSFALELDNPLAAGRLRPAQQRLLKQTYQTCYAQVPAFRRRVHKLLGLPMPEADDQEQSSAVQAPLDGFRLAGEFTSVPLFEAFYTQAGFIESIGIRLDQLDVKTIACSTRERIFLEALVLFWKAFEKDLQGQGLMTFNRAFQALTERLAAEQSSISTEILVPYSHLLIDEFQDISPQIVQWLQALHRCLAKRGEAVSLMAIGDDWQSIYGWRGSSPELFMNFDRYFPSKGRTKKSAVLMLETNYRSVEPILRDGEAVLSGVAYKQDKVSKAHKPTKPGDHGVQVVSPFDVHKRLPDLIKEIENQCAYAASCQSRERIAVLVLARRNETLKIIQGQLQKSLPVKCYTIHRAKGLQAEVALIVDDGMIGEEHPLRNTLYAYSGFFRNSYSQAMADEGLRLAYVAITRGVSRVLWYARKPHEYMRVLRTSET</sequence>
<keyword evidence="1 5" id="KW-0547">Nucleotide-binding</keyword>
<comment type="caution">
    <text evidence="8">The sequence shown here is derived from an EMBL/GenBank/DDBJ whole genome shotgun (WGS) entry which is preliminary data.</text>
</comment>
<keyword evidence="4 5" id="KW-0067">ATP-binding</keyword>
<organism evidence="8 9">
    <name type="scientific">Pseudomonas duriflava</name>
    <dbReference type="NCBI Taxonomy" id="459528"/>
    <lineage>
        <taxon>Bacteria</taxon>
        <taxon>Pseudomonadati</taxon>
        <taxon>Pseudomonadota</taxon>
        <taxon>Gammaproteobacteria</taxon>
        <taxon>Pseudomonadales</taxon>
        <taxon>Pseudomonadaceae</taxon>
        <taxon>Pseudomonas</taxon>
    </lineage>
</organism>
<evidence type="ECO:0000259" key="7">
    <source>
        <dbReference type="PROSITE" id="PS51198"/>
    </source>
</evidence>
<dbReference type="Proteomes" id="UP000316905">
    <property type="component" value="Unassembled WGS sequence"/>
</dbReference>
<evidence type="ECO:0000256" key="4">
    <source>
        <dbReference type="ARBA" id="ARBA00022840"/>
    </source>
</evidence>
<dbReference type="GO" id="GO:0005524">
    <property type="term" value="F:ATP binding"/>
    <property type="evidence" value="ECO:0007669"/>
    <property type="project" value="UniProtKB-UniRule"/>
</dbReference>
<dbReference type="Gene3D" id="3.40.50.300">
    <property type="entry name" value="P-loop containing nucleotide triphosphate hydrolases"/>
    <property type="match status" value="3"/>
</dbReference>
<name>A0A562QAB6_9PSED</name>
<gene>
    <name evidence="8" type="ORF">IQ22_02297</name>
</gene>
<dbReference type="GO" id="GO:0000725">
    <property type="term" value="P:recombinational repair"/>
    <property type="evidence" value="ECO:0007669"/>
    <property type="project" value="TreeGrafter"/>
</dbReference>
<dbReference type="EMBL" id="VLKY01000007">
    <property type="protein sequence ID" value="TWI53692.1"/>
    <property type="molecule type" value="Genomic_DNA"/>
</dbReference>
<dbReference type="GO" id="GO:0003677">
    <property type="term" value="F:DNA binding"/>
    <property type="evidence" value="ECO:0007669"/>
    <property type="project" value="InterPro"/>
</dbReference>
<dbReference type="PANTHER" id="PTHR11070">
    <property type="entry name" value="UVRD / RECB / PCRA DNA HELICASE FAMILY MEMBER"/>
    <property type="match status" value="1"/>
</dbReference>
<evidence type="ECO:0000313" key="8">
    <source>
        <dbReference type="EMBL" id="TWI53692.1"/>
    </source>
</evidence>
<dbReference type="PROSITE" id="PS51198">
    <property type="entry name" value="UVRD_HELICASE_ATP_BIND"/>
    <property type="match status" value="1"/>
</dbReference>
<dbReference type="GO" id="GO:0016787">
    <property type="term" value="F:hydrolase activity"/>
    <property type="evidence" value="ECO:0007669"/>
    <property type="project" value="UniProtKB-UniRule"/>
</dbReference>
<keyword evidence="2 5" id="KW-0378">Hydrolase</keyword>
<evidence type="ECO:0000313" key="9">
    <source>
        <dbReference type="Proteomes" id="UP000316905"/>
    </source>
</evidence>
<evidence type="ECO:0000256" key="6">
    <source>
        <dbReference type="SAM" id="MobiDB-lite"/>
    </source>
</evidence>